<dbReference type="AlphaFoldDB" id="A0A9W9RV17"/>
<sequence length="71" mass="8302">MPATSVRSDFILLIWNNYVTLLNLRQLVLLLKNMRIALDNIERNGEEAASERHAFILELYKEMQGPVLMRD</sequence>
<organism evidence="2 3">
    <name type="scientific">Penicillium concentricum</name>
    <dbReference type="NCBI Taxonomy" id="293559"/>
    <lineage>
        <taxon>Eukaryota</taxon>
        <taxon>Fungi</taxon>
        <taxon>Dikarya</taxon>
        <taxon>Ascomycota</taxon>
        <taxon>Pezizomycotina</taxon>
        <taxon>Eurotiomycetes</taxon>
        <taxon>Eurotiomycetidae</taxon>
        <taxon>Eurotiales</taxon>
        <taxon>Aspergillaceae</taxon>
        <taxon>Penicillium</taxon>
    </lineage>
</organism>
<proteinExistence type="predicted"/>
<dbReference type="OrthoDB" id="1470350at2759"/>
<reference evidence="2" key="1">
    <citation type="submission" date="2022-12" db="EMBL/GenBank/DDBJ databases">
        <authorList>
            <person name="Petersen C."/>
        </authorList>
    </citation>
    <scope>NUCLEOTIDE SEQUENCE</scope>
    <source>
        <strain evidence="2">IBT 3081</strain>
    </source>
</reference>
<name>A0A9W9RV17_9EURO</name>
<protein>
    <submittedName>
        <fullName evidence="2">Cytochrome P450 E-class CYP52</fullName>
    </submittedName>
</protein>
<feature type="coiled-coil region" evidence="1">
    <location>
        <begin position="24"/>
        <end position="51"/>
    </location>
</feature>
<dbReference type="Proteomes" id="UP001147752">
    <property type="component" value="Unassembled WGS sequence"/>
</dbReference>
<reference evidence="2" key="2">
    <citation type="journal article" date="2023" name="IMA Fungus">
        <title>Comparative genomic study of the Penicillium genus elucidates a diverse pangenome and 15 lateral gene transfer events.</title>
        <authorList>
            <person name="Petersen C."/>
            <person name="Sorensen T."/>
            <person name="Nielsen M.R."/>
            <person name="Sondergaard T.E."/>
            <person name="Sorensen J.L."/>
            <person name="Fitzpatrick D.A."/>
            <person name="Frisvad J.C."/>
            <person name="Nielsen K.L."/>
        </authorList>
    </citation>
    <scope>NUCLEOTIDE SEQUENCE</scope>
    <source>
        <strain evidence="2">IBT 3081</strain>
    </source>
</reference>
<dbReference type="RefSeq" id="XP_056577255.1">
    <property type="nucleotide sequence ID" value="XM_056726404.1"/>
</dbReference>
<evidence type="ECO:0000313" key="2">
    <source>
        <dbReference type="EMBL" id="KAJ5365789.1"/>
    </source>
</evidence>
<comment type="caution">
    <text evidence="2">The sequence shown here is derived from an EMBL/GenBank/DDBJ whole genome shotgun (WGS) entry which is preliminary data.</text>
</comment>
<dbReference type="GeneID" id="81465587"/>
<dbReference type="EMBL" id="JAPZBT010000003">
    <property type="protein sequence ID" value="KAJ5365789.1"/>
    <property type="molecule type" value="Genomic_DNA"/>
</dbReference>
<keyword evidence="3" id="KW-1185">Reference proteome</keyword>
<keyword evidence="1" id="KW-0175">Coiled coil</keyword>
<evidence type="ECO:0000313" key="3">
    <source>
        <dbReference type="Proteomes" id="UP001147752"/>
    </source>
</evidence>
<evidence type="ECO:0000256" key="1">
    <source>
        <dbReference type="SAM" id="Coils"/>
    </source>
</evidence>
<accession>A0A9W9RV17</accession>
<gene>
    <name evidence="2" type="ORF">N7517_008675</name>
</gene>